<dbReference type="GO" id="GO:0003677">
    <property type="term" value="F:DNA binding"/>
    <property type="evidence" value="ECO:0007669"/>
    <property type="project" value="UniProtKB-KW"/>
</dbReference>
<dbReference type="Gene3D" id="1.10.260.40">
    <property type="entry name" value="lambda repressor-like DNA-binding domains"/>
    <property type="match status" value="1"/>
</dbReference>
<proteinExistence type="predicted"/>
<dbReference type="AlphaFoldDB" id="A0A231GJI8"/>
<accession>A0A231GJI8</accession>
<keyword evidence="1" id="KW-0238">DNA-binding</keyword>
<name>A0A231GJI8_PSEJE</name>
<dbReference type="Pfam" id="PF15943">
    <property type="entry name" value="YdaS_toxin"/>
    <property type="match status" value="1"/>
</dbReference>
<dbReference type="EMBL" id="FNTC01000002">
    <property type="protein sequence ID" value="SEB83327.1"/>
    <property type="molecule type" value="Genomic_DNA"/>
</dbReference>
<organism evidence="1 2">
    <name type="scientific">Pseudomonas jessenii</name>
    <dbReference type="NCBI Taxonomy" id="77298"/>
    <lineage>
        <taxon>Bacteria</taxon>
        <taxon>Pseudomonadati</taxon>
        <taxon>Pseudomonadota</taxon>
        <taxon>Gammaproteobacteria</taxon>
        <taxon>Pseudomonadales</taxon>
        <taxon>Pseudomonadaceae</taxon>
        <taxon>Pseudomonas</taxon>
    </lineage>
</organism>
<protein>
    <submittedName>
        <fullName evidence="1">DNA-binding transcriptional regulator YdaS, prophage-encoded, Cro superfamily</fullName>
    </submittedName>
</protein>
<sequence length="75" mass="7931">MTLHEYLKSLDKAALDAFAGRCGTSAGQLKQVAYGNRRAGAALAVGIERESAGSVTCEQLRADIDWAYLRGSKAA</sequence>
<reference evidence="2" key="1">
    <citation type="submission" date="2016-10" db="EMBL/GenBank/DDBJ databases">
        <authorList>
            <person name="Varghese N."/>
            <person name="Submissions S."/>
        </authorList>
    </citation>
    <scope>NUCLEOTIDE SEQUENCE [LARGE SCALE GENOMIC DNA]</scope>
    <source>
        <strain evidence="2">BS3660</strain>
    </source>
</reference>
<gene>
    <name evidence="1" type="ORF">SAMN04490187_2144</name>
</gene>
<dbReference type="RefSeq" id="WP_090453426.1">
    <property type="nucleotide sequence ID" value="NZ_FNTC01000002.1"/>
</dbReference>
<dbReference type="Proteomes" id="UP000198542">
    <property type="component" value="Unassembled WGS sequence"/>
</dbReference>
<dbReference type="InterPro" id="IPR031856">
    <property type="entry name" value="YdaS_toxin-like"/>
</dbReference>
<dbReference type="InterPro" id="IPR010982">
    <property type="entry name" value="Lambda_DNA-bd_dom_sf"/>
</dbReference>
<evidence type="ECO:0000313" key="1">
    <source>
        <dbReference type="EMBL" id="SEB83327.1"/>
    </source>
</evidence>
<evidence type="ECO:0000313" key="2">
    <source>
        <dbReference type="Proteomes" id="UP000198542"/>
    </source>
</evidence>
<keyword evidence="2" id="KW-1185">Reference proteome</keyword>